<evidence type="ECO:0000256" key="1">
    <source>
        <dbReference type="ARBA" id="ARBA00022741"/>
    </source>
</evidence>
<dbReference type="AlphaFoldDB" id="A0A485N4A7"/>
<keyword evidence="2" id="KW-0067">ATP-binding</keyword>
<proteinExistence type="predicted"/>
<evidence type="ECO:0000313" key="4">
    <source>
        <dbReference type="Proteomes" id="UP000386466"/>
    </source>
</evidence>
<accession>A0A485N4A7</accession>
<dbReference type="GO" id="GO:0008233">
    <property type="term" value="F:peptidase activity"/>
    <property type="evidence" value="ECO:0007669"/>
    <property type="project" value="UniProtKB-KW"/>
</dbReference>
<name>A0A485N4A7_LYNPA</name>
<dbReference type="Proteomes" id="UP000386466">
    <property type="component" value="Unassembled WGS sequence"/>
</dbReference>
<organism evidence="3 4">
    <name type="scientific">Lynx pardinus</name>
    <name type="common">Iberian lynx</name>
    <name type="synonym">Felis pardina</name>
    <dbReference type="NCBI Taxonomy" id="191816"/>
    <lineage>
        <taxon>Eukaryota</taxon>
        <taxon>Metazoa</taxon>
        <taxon>Chordata</taxon>
        <taxon>Craniata</taxon>
        <taxon>Vertebrata</taxon>
        <taxon>Euteleostomi</taxon>
        <taxon>Mammalia</taxon>
        <taxon>Eutheria</taxon>
        <taxon>Laurasiatheria</taxon>
        <taxon>Carnivora</taxon>
        <taxon>Feliformia</taxon>
        <taxon>Felidae</taxon>
        <taxon>Felinae</taxon>
        <taxon>Lynx</taxon>
    </lineage>
</organism>
<keyword evidence="1" id="KW-0547">Nucleotide-binding</keyword>
<dbReference type="EMBL" id="CAAGRJ010009522">
    <property type="protein sequence ID" value="VFV27064.1"/>
    <property type="molecule type" value="Genomic_DNA"/>
</dbReference>
<sequence>MSVGTLEEIIDDNYSIMSASVVSEHYISILSFVNKDLLELGSLVLLGHKAHAFIGVLMDDLDLLVTVMKVEKAPQETCDDIGGLDKQVQEIKEFVEFPLLNIMKKWV</sequence>
<keyword evidence="3" id="KW-0378">Hydrolase</keyword>
<dbReference type="PANTHER" id="PTHR23073">
    <property type="entry name" value="26S PROTEASOME REGULATORY SUBUNIT"/>
    <property type="match status" value="1"/>
</dbReference>
<protein>
    <submittedName>
        <fullName evidence="3">26s protease regulatory subunit 4</fullName>
    </submittedName>
</protein>
<evidence type="ECO:0000313" key="3">
    <source>
        <dbReference type="EMBL" id="VFV27064.1"/>
    </source>
</evidence>
<reference evidence="3 4" key="1">
    <citation type="submission" date="2019-01" db="EMBL/GenBank/DDBJ databases">
        <authorList>
            <person name="Alioto T."/>
            <person name="Alioto T."/>
        </authorList>
    </citation>
    <scope>NUCLEOTIDE SEQUENCE [LARGE SCALE GENOMIC DNA]</scope>
</reference>
<keyword evidence="4" id="KW-1185">Reference proteome</keyword>
<dbReference type="GO" id="GO:0006508">
    <property type="term" value="P:proteolysis"/>
    <property type="evidence" value="ECO:0007669"/>
    <property type="project" value="UniProtKB-KW"/>
</dbReference>
<dbReference type="GO" id="GO:0005524">
    <property type="term" value="F:ATP binding"/>
    <property type="evidence" value="ECO:0007669"/>
    <property type="project" value="UniProtKB-KW"/>
</dbReference>
<evidence type="ECO:0000256" key="2">
    <source>
        <dbReference type="ARBA" id="ARBA00022840"/>
    </source>
</evidence>
<gene>
    <name evidence="3" type="ORF">LYPA_23C009985</name>
</gene>
<keyword evidence="3" id="KW-0645">Protease</keyword>
<dbReference type="Gene3D" id="2.40.50.140">
    <property type="entry name" value="Nucleic acid-binding proteins"/>
    <property type="match status" value="1"/>
</dbReference>
<dbReference type="InterPro" id="IPR050221">
    <property type="entry name" value="26S_Proteasome_ATPase"/>
</dbReference>
<dbReference type="InterPro" id="IPR012340">
    <property type="entry name" value="NA-bd_OB-fold"/>
</dbReference>